<feature type="transmembrane region" description="Helical" evidence="1">
    <location>
        <begin position="89"/>
        <end position="108"/>
    </location>
</feature>
<feature type="transmembrane region" description="Helical" evidence="1">
    <location>
        <begin position="26"/>
        <end position="47"/>
    </location>
</feature>
<proteinExistence type="predicted"/>
<name>A0A174SAB0_BACT4</name>
<feature type="transmembrane region" description="Helical" evidence="1">
    <location>
        <begin position="203"/>
        <end position="220"/>
    </location>
</feature>
<feature type="transmembrane region" description="Helical" evidence="1">
    <location>
        <begin position="253"/>
        <end position="272"/>
    </location>
</feature>
<feature type="transmembrane region" description="Helical" evidence="1">
    <location>
        <begin position="341"/>
        <end position="364"/>
    </location>
</feature>
<reference evidence="2 3" key="1">
    <citation type="submission" date="2015-09" db="EMBL/GenBank/DDBJ databases">
        <authorList>
            <consortium name="Pathogen Informatics"/>
        </authorList>
    </citation>
    <scope>NUCLEOTIDE SEQUENCE [LARGE SCALE GENOMIC DNA]</scope>
    <source>
        <strain evidence="2 3">2789STDY5834945</strain>
    </source>
</reference>
<sequence length="415" mass="47671">MMRLLAMLVVAMIVSGYYFPFTFTFLPGVNTKMVLAVIGIGLVLYEGCRKRGITFSKELMGAVVLACLFSFVCLFSIDYNHTDDYSYVTYFATFFTWLGGAYAACAAIRLLHGKVTLKLLVSYLAFVCATQCILAILIDRIPAFRMLVDSYIDQGQEFYQEVGRLYGIGAALDPAGVRFTVVLLLIAYLLCEDDVIRQDRKKITGFLVCFFIISILGNMISRTTTIGMMMGLAYIIYSTGIFRLSISVRNFKFYSVFGCLLVVFVVWGVYMYQNNHNFYQNMRFAFEGFFNWIEKGEWRTGSTDRLNAIMWVWPESFKSWMIGTGKFGFYTFSTDIGYCRFILYCGLIGFGVFSSFFIFNACVFARKREHFLLLSFLLLSLTFIIWIKVATDIFFIYALFYCLDWKESEAKILVE</sequence>
<evidence type="ECO:0000313" key="3">
    <source>
        <dbReference type="Proteomes" id="UP000095541"/>
    </source>
</evidence>
<keyword evidence="1" id="KW-0472">Membrane</keyword>
<dbReference type="EMBL" id="CZBI01000003">
    <property type="protein sequence ID" value="CUP94713.1"/>
    <property type="molecule type" value="Genomic_DNA"/>
</dbReference>
<feature type="transmembrane region" description="Helical" evidence="1">
    <location>
        <begin position="371"/>
        <end position="400"/>
    </location>
</feature>
<dbReference type="AlphaFoldDB" id="A0A174SAB0"/>
<feature type="transmembrane region" description="Helical" evidence="1">
    <location>
        <begin position="226"/>
        <end position="246"/>
    </location>
</feature>
<keyword evidence="1" id="KW-0812">Transmembrane</keyword>
<dbReference type="RefSeq" id="WP_055218704.1">
    <property type="nucleotide sequence ID" value="NZ_CZBI01000003.1"/>
</dbReference>
<evidence type="ECO:0008006" key="4">
    <source>
        <dbReference type="Google" id="ProtNLM"/>
    </source>
</evidence>
<keyword evidence="1" id="KW-1133">Transmembrane helix</keyword>
<feature type="transmembrane region" description="Helical" evidence="1">
    <location>
        <begin position="120"/>
        <end position="138"/>
    </location>
</feature>
<evidence type="ECO:0000313" key="2">
    <source>
        <dbReference type="EMBL" id="CUP94713.1"/>
    </source>
</evidence>
<organism evidence="2 3">
    <name type="scientific">Bacteroides thetaiotaomicron</name>
    <dbReference type="NCBI Taxonomy" id="818"/>
    <lineage>
        <taxon>Bacteria</taxon>
        <taxon>Pseudomonadati</taxon>
        <taxon>Bacteroidota</taxon>
        <taxon>Bacteroidia</taxon>
        <taxon>Bacteroidales</taxon>
        <taxon>Bacteroidaceae</taxon>
        <taxon>Bacteroides</taxon>
    </lineage>
</organism>
<accession>A0A174SAB0</accession>
<evidence type="ECO:0000256" key="1">
    <source>
        <dbReference type="SAM" id="Phobius"/>
    </source>
</evidence>
<gene>
    <name evidence="2" type="ORF">ERS852557_02194</name>
</gene>
<protein>
    <recommendedName>
        <fullName evidence="4">O-antigen ligase domain-containing protein</fullName>
    </recommendedName>
</protein>
<feature type="transmembrane region" description="Helical" evidence="1">
    <location>
        <begin position="175"/>
        <end position="191"/>
    </location>
</feature>
<dbReference type="Proteomes" id="UP000095541">
    <property type="component" value="Unassembled WGS sequence"/>
</dbReference>
<feature type="transmembrane region" description="Helical" evidence="1">
    <location>
        <begin position="59"/>
        <end position="77"/>
    </location>
</feature>